<dbReference type="PANTHER" id="PTHR48100:SF44">
    <property type="entry name" value="PHOSPHATASE C1620.13-RELATED"/>
    <property type="match status" value="1"/>
</dbReference>
<evidence type="ECO:0000313" key="1">
    <source>
        <dbReference type="EMBL" id="KAJ4458062.1"/>
    </source>
</evidence>
<name>A0ABQ8UI37_9EUKA</name>
<dbReference type="CDD" id="cd07067">
    <property type="entry name" value="HP_PGM_like"/>
    <property type="match status" value="1"/>
</dbReference>
<gene>
    <name evidence="1" type="ORF">PAPYR_6331</name>
</gene>
<proteinExistence type="predicted"/>
<dbReference type="Proteomes" id="UP001141327">
    <property type="component" value="Unassembled WGS sequence"/>
</dbReference>
<dbReference type="SUPFAM" id="SSF53254">
    <property type="entry name" value="Phosphoglycerate mutase-like"/>
    <property type="match status" value="1"/>
</dbReference>
<dbReference type="PANTHER" id="PTHR48100">
    <property type="entry name" value="BROAD-SPECIFICITY PHOSPHATASE YOR283W-RELATED"/>
    <property type="match status" value="1"/>
</dbReference>
<dbReference type="InterPro" id="IPR013078">
    <property type="entry name" value="His_Pase_superF_clade-1"/>
</dbReference>
<dbReference type="Gene3D" id="3.40.50.1240">
    <property type="entry name" value="Phosphoglycerate mutase-like"/>
    <property type="match status" value="1"/>
</dbReference>
<organism evidence="1 2">
    <name type="scientific">Paratrimastix pyriformis</name>
    <dbReference type="NCBI Taxonomy" id="342808"/>
    <lineage>
        <taxon>Eukaryota</taxon>
        <taxon>Metamonada</taxon>
        <taxon>Preaxostyla</taxon>
        <taxon>Paratrimastigidae</taxon>
        <taxon>Paratrimastix</taxon>
    </lineage>
</organism>
<protein>
    <recommendedName>
        <fullName evidence="3">Phosphoglycerate mutase</fullName>
    </recommendedName>
</protein>
<dbReference type="EMBL" id="JAPMOS010000035">
    <property type="protein sequence ID" value="KAJ4458062.1"/>
    <property type="molecule type" value="Genomic_DNA"/>
</dbReference>
<accession>A0ABQ8UI37</accession>
<keyword evidence="2" id="KW-1185">Reference proteome</keyword>
<dbReference type="InterPro" id="IPR050275">
    <property type="entry name" value="PGM_Phosphatase"/>
</dbReference>
<comment type="caution">
    <text evidence="1">The sequence shown here is derived from an EMBL/GenBank/DDBJ whole genome shotgun (WGS) entry which is preliminary data.</text>
</comment>
<sequence>MADAPAASAVAQRRDVWLLRHCESEFNSGKDKLGHDVPLTERGFAQAALIEGVFDVVALSPLRRAQQTLYSSKIKAHQIIVLPELREIKKDPCDYLLDEVDPHVDESEESVARRVQAVLTWAHSQTAPRVLLVGHADFFFALTRAKGPDGDDYGRWLENGECISVVL</sequence>
<dbReference type="SMART" id="SM00855">
    <property type="entry name" value="PGAM"/>
    <property type="match status" value="1"/>
</dbReference>
<evidence type="ECO:0000313" key="2">
    <source>
        <dbReference type="Proteomes" id="UP001141327"/>
    </source>
</evidence>
<dbReference type="Pfam" id="PF00300">
    <property type="entry name" value="His_Phos_1"/>
    <property type="match status" value="1"/>
</dbReference>
<evidence type="ECO:0008006" key="3">
    <source>
        <dbReference type="Google" id="ProtNLM"/>
    </source>
</evidence>
<reference evidence="1" key="1">
    <citation type="journal article" date="2022" name="bioRxiv">
        <title>Genomics of Preaxostyla Flagellates Illuminates Evolutionary Transitions and the Path Towards Mitochondrial Loss.</title>
        <authorList>
            <person name="Novak L.V.F."/>
            <person name="Treitli S.C."/>
            <person name="Pyrih J."/>
            <person name="Halakuc P."/>
            <person name="Pipaliya S.V."/>
            <person name="Vacek V."/>
            <person name="Brzon O."/>
            <person name="Soukal P."/>
            <person name="Eme L."/>
            <person name="Dacks J.B."/>
            <person name="Karnkowska A."/>
            <person name="Elias M."/>
            <person name="Hampl V."/>
        </authorList>
    </citation>
    <scope>NUCLEOTIDE SEQUENCE</scope>
    <source>
        <strain evidence="1">RCP-MX</strain>
    </source>
</reference>
<dbReference type="InterPro" id="IPR029033">
    <property type="entry name" value="His_PPase_superfam"/>
</dbReference>